<evidence type="ECO:0000313" key="2">
    <source>
        <dbReference type="Proteomes" id="UP000504636"/>
    </source>
</evidence>
<protein>
    <submittedName>
        <fullName evidence="1 3">Uncharacterized protein</fullName>
    </submittedName>
</protein>
<evidence type="ECO:0000313" key="1">
    <source>
        <dbReference type="EMBL" id="KAF2815348.1"/>
    </source>
</evidence>
<dbReference type="AlphaFoldDB" id="A0A6A6Z3G1"/>
<reference evidence="3" key="3">
    <citation type="submission" date="2025-04" db="UniProtKB">
        <authorList>
            <consortium name="RefSeq"/>
        </authorList>
    </citation>
    <scope>IDENTIFICATION</scope>
    <source>
        <strain evidence="3">CBS 304.34</strain>
    </source>
</reference>
<reference evidence="1 3" key="1">
    <citation type="journal article" date="2020" name="Stud. Mycol.">
        <title>101 Dothideomycetes genomes: a test case for predicting lifestyles and emergence of pathogens.</title>
        <authorList>
            <person name="Haridas S."/>
            <person name="Albert R."/>
            <person name="Binder M."/>
            <person name="Bloem J."/>
            <person name="Labutti K."/>
            <person name="Salamov A."/>
            <person name="Andreopoulos B."/>
            <person name="Baker S."/>
            <person name="Barry K."/>
            <person name="Bills G."/>
            <person name="Bluhm B."/>
            <person name="Cannon C."/>
            <person name="Castanera R."/>
            <person name="Culley D."/>
            <person name="Daum C."/>
            <person name="Ezra D."/>
            <person name="Gonzalez J."/>
            <person name="Henrissat B."/>
            <person name="Kuo A."/>
            <person name="Liang C."/>
            <person name="Lipzen A."/>
            <person name="Lutzoni F."/>
            <person name="Magnuson J."/>
            <person name="Mondo S."/>
            <person name="Nolan M."/>
            <person name="Ohm R."/>
            <person name="Pangilinan J."/>
            <person name="Park H.-J."/>
            <person name="Ramirez L."/>
            <person name="Alfaro M."/>
            <person name="Sun H."/>
            <person name="Tritt A."/>
            <person name="Yoshinaga Y."/>
            <person name="Zwiers L.-H."/>
            <person name="Turgeon B."/>
            <person name="Goodwin S."/>
            <person name="Spatafora J."/>
            <person name="Crous P."/>
            <person name="Grigoriev I."/>
        </authorList>
    </citation>
    <scope>NUCLEOTIDE SEQUENCE</scope>
    <source>
        <strain evidence="1 3">CBS 304.34</strain>
    </source>
</reference>
<dbReference type="EMBL" id="MU003694">
    <property type="protein sequence ID" value="KAF2815348.1"/>
    <property type="molecule type" value="Genomic_DNA"/>
</dbReference>
<evidence type="ECO:0000313" key="3">
    <source>
        <dbReference type="RefSeq" id="XP_033582312.1"/>
    </source>
</evidence>
<accession>A0A6A6Z3G1</accession>
<dbReference type="Proteomes" id="UP000504636">
    <property type="component" value="Unplaced"/>
</dbReference>
<proteinExistence type="predicted"/>
<dbReference type="OrthoDB" id="10433911at2759"/>
<name>A0A6A6Z3G1_9PEZI</name>
<keyword evidence="2" id="KW-1185">Reference proteome</keyword>
<dbReference type="GeneID" id="54465928"/>
<organism evidence="1">
    <name type="scientific">Mytilinidion resinicola</name>
    <dbReference type="NCBI Taxonomy" id="574789"/>
    <lineage>
        <taxon>Eukaryota</taxon>
        <taxon>Fungi</taxon>
        <taxon>Dikarya</taxon>
        <taxon>Ascomycota</taxon>
        <taxon>Pezizomycotina</taxon>
        <taxon>Dothideomycetes</taxon>
        <taxon>Pleosporomycetidae</taxon>
        <taxon>Mytilinidiales</taxon>
        <taxon>Mytilinidiaceae</taxon>
        <taxon>Mytilinidion</taxon>
    </lineage>
</organism>
<reference evidence="3" key="2">
    <citation type="submission" date="2020-04" db="EMBL/GenBank/DDBJ databases">
        <authorList>
            <consortium name="NCBI Genome Project"/>
        </authorList>
    </citation>
    <scope>NUCLEOTIDE SEQUENCE</scope>
    <source>
        <strain evidence="3">CBS 304.34</strain>
    </source>
</reference>
<sequence length="212" mass="24245">MAETQGLQLSIELAEQVIVNLEEYTPHERIDLLTPESIQNILNARLQGSGWRFAAWRSFAKIIGQTPFHPTRASIQELENLSRIPELCMWIDTLTIFGKAFRKRIDWIELEVAVHAEDPDILSHIAAQEEQFLYVTGGCQKGYYMARPQPETTEFEQDLARILARFPKLKHLRYVRTVEGHLKGWSGAAMLSPKAFYTDEGKPYEEGTPDGL</sequence>
<gene>
    <name evidence="1 3" type="ORF">BDZ99DRAFT_516081</name>
</gene>
<dbReference type="RefSeq" id="XP_033582312.1">
    <property type="nucleotide sequence ID" value="XM_033725035.1"/>
</dbReference>